<keyword evidence="1" id="KW-1133">Transmembrane helix</keyword>
<name>A0A5N5EQ08_9ACTN</name>
<dbReference type="EMBL" id="VYUA01000016">
    <property type="protein sequence ID" value="KAB2591000.1"/>
    <property type="molecule type" value="Genomic_DNA"/>
</dbReference>
<feature type="transmembrane region" description="Helical" evidence="1">
    <location>
        <begin position="478"/>
        <end position="502"/>
    </location>
</feature>
<keyword evidence="1" id="KW-0472">Membrane</keyword>
<comment type="caution">
    <text evidence="2">The sequence shown here is derived from an EMBL/GenBank/DDBJ whole genome shotgun (WGS) entry which is preliminary data.</text>
</comment>
<sequence>MLSYEELTPPERALWDAFPEGRRVDLRTGVAEADVPADGARWGAGRTVRAAVVAALLLGANDEERSGAVAALRLVGACVSGRLDLSGAEISHTLSLEGCRLDEPVRLYGATTRTVVIADSWVPGVDAELARIGGDLDLRRSTVAGGALNLINARMAANLVVSDAEVSGPGEWAVLAGGLVLEGSVFGERLVTRGGLRVPGAQLLNGLFLPGARLENPGGVALAGGGVVASSVDCSQGFTALGEVRLPRTRIGGLLTFEGAYLDGGVGTALDCVSMSVGEFDHRFATPPSGLVDLRSAQTAWFRDSEQSWPEKVLLDGFTYGSIRSGDDSSAAGVGGTRARDEVARRLGWVRRNPGYAPQPYEQLAGWYRQIGHDDDARRVLLAKQRHRRLTLSLPARVWGHLLDVTVGYGYRPWMAGVWLLALTLLGTVVFSTHTPSAVKEGEGSPFQPFVYTLDLLVPIGDLGQRGGWYWSEGGVQWLAYLLIAFGWVLTTAIVAGVTRALQKG</sequence>
<protein>
    <submittedName>
        <fullName evidence="2">Oxidoreductase</fullName>
    </submittedName>
</protein>
<reference evidence="2 3" key="1">
    <citation type="submission" date="2019-09" db="EMBL/GenBank/DDBJ databases">
        <authorList>
            <person name="Liu P."/>
        </authorList>
    </citation>
    <scope>NUCLEOTIDE SEQUENCE [LARGE SCALE GENOMIC DNA]</scope>
    <source>
        <strain evidence="2 3">TRM68085</strain>
    </source>
</reference>
<gene>
    <name evidence="2" type="ORF">F5983_19305</name>
</gene>
<keyword evidence="1" id="KW-0812">Transmembrane</keyword>
<keyword evidence="3" id="KW-1185">Reference proteome</keyword>
<dbReference type="AlphaFoldDB" id="A0A5N5EQ08"/>
<proteinExistence type="predicted"/>
<dbReference type="RefSeq" id="WP_151511438.1">
    <property type="nucleotide sequence ID" value="NZ_JBMVCA010000008.1"/>
</dbReference>
<dbReference type="Proteomes" id="UP000326907">
    <property type="component" value="Unassembled WGS sequence"/>
</dbReference>
<evidence type="ECO:0000256" key="1">
    <source>
        <dbReference type="SAM" id="Phobius"/>
    </source>
</evidence>
<accession>A0A5N5EQ08</accession>
<organism evidence="2 3">
    <name type="scientific">Streptomyces arboris</name>
    <dbReference type="NCBI Taxonomy" id="2600619"/>
    <lineage>
        <taxon>Bacteria</taxon>
        <taxon>Bacillati</taxon>
        <taxon>Actinomycetota</taxon>
        <taxon>Actinomycetes</taxon>
        <taxon>Kitasatosporales</taxon>
        <taxon>Streptomycetaceae</taxon>
        <taxon>Streptomyces</taxon>
    </lineage>
</organism>
<evidence type="ECO:0000313" key="3">
    <source>
        <dbReference type="Proteomes" id="UP000326907"/>
    </source>
</evidence>
<evidence type="ECO:0000313" key="2">
    <source>
        <dbReference type="EMBL" id="KAB2591000.1"/>
    </source>
</evidence>